<keyword evidence="3" id="KW-1185">Reference proteome</keyword>
<evidence type="ECO:0000313" key="2">
    <source>
        <dbReference type="EMBL" id="AGW12988.1"/>
    </source>
</evidence>
<reference evidence="3" key="2">
    <citation type="submission" date="2013-07" db="EMBL/GenBank/DDBJ databases">
        <authorList>
            <person name="Morais-Silva F.O."/>
            <person name="Rezende A.M."/>
            <person name="Pimentel C."/>
            <person name="Resende D.M."/>
            <person name="Santos C.I."/>
            <person name="Clemente C."/>
            <person name="de Oliveira L.M."/>
            <person name="da Silva S.M."/>
            <person name="Costa D.A."/>
            <person name="Varela-Raposo A."/>
            <person name="Horacio E.C.A."/>
            <person name="Matos M."/>
            <person name="Flores O."/>
            <person name="Ruiz J.C."/>
            <person name="Rodrigues-Pousada C."/>
        </authorList>
    </citation>
    <scope>NUCLEOTIDE SEQUENCE [LARGE SCALE GENOMIC DNA]</scope>
    <source>
        <strain evidence="3">ATCC 19364 / DSM 1382 / NCIMB 9332 / VKM B-1759</strain>
    </source>
</reference>
<dbReference type="PANTHER" id="PTHR34980:SF2">
    <property type="entry name" value="INNER MEMBRANE PROTEIN YHAH-RELATED"/>
    <property type="match status" value="1"/>
</dbReference>
<proteinExistence type="predicted"/>
<evidence type="ECO:0000256" key="1">
    <source>
        <dbReference type="SAM" id="Phobius"/>
    </source>
</evidence>
<evidence type="ECO:0000313" key="3">
    <source>
        <dbReference type="Proteomes" id="UP000016587"/>
    </source>
</evidence>
<protein>
    <submittedName>
        <fullName evidence="2">Putative membrane protein</fullName>
    </submittedName>
</protein>
<accession>T2G9M5</accession>
<organism evidence="2 3">
    <name type="scientific">Megalodesulfovibrio gigas (strain ATCC 19364 / DSM 1382 / NCIMB 9332 / VKM B-1759)</name>
    <name type="common">Desulfovibrio gigas</name>
    <dbReference type="NCBI Taxonomy" id="1121448"/>
    <lineage>
        <taxon>Bacteria</taxon>
        <taxon>Pseudomonadati</taxon>
        <taxon>Thermodesulfobacteriota</taxon>
        <taxon>Desulfovibrionia</taxon>
        <taxon>Desulfovibrionales</taxon>
        <taxon>Desulfovibrionaceae</taxon>
        <taxon>Megalodesulfovibrio</taxon>
    </lineage>
</organism>
<dbReference type="GO" id="GO:0005886">
    <property type="term" value="C:plasma membrane"/>
    <property type="evidence" value="ECO:0007669"/>
    <property type="project" value="TreeGrafter"/>
</dbReference>
<dbReference type="Pfam" id="PF05656">
    <property type="entry name" value="DUF805"/>
    <property type="match status" value="1"/>
</dbReference>
<keyword evidence="1" id="KW-1133">Transmembrane helix</keyword>
<dbReference type="KEGG" id="dgg:DGI_1121"/>
<reference evidence="2 3" key="1">
    <citation type="journal article" date="2013" name="J. Bacteriol.">
        <title>Roles of HynAB and Ech, the only two hydrogenases found in the model sulfate reducer Desulfovibrio gigas.</title>
        <authorList>
            <person name="Morais-Silva F.O."/>
            <person name="Santos C.I."/>
            <person name="Rodrigues R."/>
            <person name="Pereira I.A."/>
            <person name="Rodrigues-Pousada C."/>
        </authorList>
    </citation>
    <scope>NUCLEOTIDE SEQUENCE [LARGE SCALE GENOMIC DNA]</scope>
    <source>
        <strain evidence="3">ATCC 19364 / DSM 1382 / NCIMB 9332 / VKM B-1759</strain>
    </source>
</reference>
<dbReference type="PATRIC" id="fig|1121448.10.peg.1121"/>
<name>T2G9M5_MEGG1</name>
<dbReference type="PANTHER" id="PTHR34980">
    <property type="entry name" value="INNER MEMBRANE PROTEIN-RELATED-RELATED"/>
    <property type="match status" value="1"/>
</dbReference>
<dbReference type="HOGENOM" id="CLU_093674_4_1_7"/>
<dbReference type="EMBL" id="CP006585">
    <property type="protein sequence ID" value="AGW12988.1"/>
    <property type="molecule type" value="Genomic_DNA"/>
</dbReference>
<dbReference type="OrthoDB" id="9812349at2"/>
<dbReference type="Proteomes" id="UP000016587">
    <property type="component" value="Chromosome"/>
</dbReference>
<dbReference type="AlphaFoldDB" id="T2G9M5"/>
<feature type="transmembrane region" description="Helical" evidence="1">
    <location>
        <begin position="59"/>
        <end position="76"/>
    </location>
</feature>
<dbReference type="RefSeq" id="WP_021759744.1">
    <property type="nucleotide sequence ID" value="NC_022444.1"/>
</dbReference>
<keyword evidence="1" id="KW-0472">Membrane</keyword>
<feature type="transmembrane region" description="Helical" evidence="1">
    <location>
        <begin position="26"/>
        <end position="47"/>
    </location>
</feature>
<dbReference type="eggNOG" id="COG3152">
    <property type="taxonomic scope" value="Bacteria"/>
</dbReference>
<gene>
    <name evidence="2" type="ORF">DGI_1121</name>
</gene>
<feature type="transmembrane region" description="Helical" evidence="1">
    <location>
        <begin position="88"/>
        <end position="107"/>
    </location>
</feature>
<dbReference type="InterPro" id="IPR008523">
    <property type="entry name" value="DUF805"/>
</dbReference>
<keyword evidence="1" id="KW-0812">Transmembrane</keyword>
<dbReference type="STRING" id="1121448.DGI_1121"/>
<sequence length="125" mass="13967">MDFVTAIKTCLGKYATFKGRASRSEFWYWTLFTWLLSVAAMIVDSAMGGGMAAEPGMQLGASLIMLVTWLPSLAVSVRRLHDVNRSGWWFLLAFTVLGCVVLLYWFVKPGRDANNRYTEYGIVGA</sequence>